<sequence>MNSWLEQPGYPVVEAKVENGDLVLSQQQFFIGEGKEAGRQWQIPLNSNYEIAPEIFADKTINLGNYSKLRQQNGKPFRINVGNNSHFIVKYDETLLNDILASATSLAPIDQLQVLQDLRLLAEGRQISYASIVPLLANFADSKSNIVNAILYQIAGDLRKFVTPDSDEEATLRKLYDKLSKNQVARLGWQLKAGESNDDQLTRPYVLSASLYAKNADSIAAAHKLFIDNRDHLDALPADVRAFVLRNEIKNYGSESLFDELLSTYVQTSDASYKADIRAALTSTPDQKLIAKIVDKFEDAGTIKPQDLRGWYAGVLSNDDGQQADWDWIRKDWQWLEDTVGGDMEFATFITVTSRVFKTSSRLSEFKEFFEPKLNTPGLTREIEMDIHIIETRVNLVEAEKVAVNAAVADSVK</sequence>
<evidence type="ECO:0000313" key="4">
    <source>
        <dbReference type="Proteomes" id="UP000286974"/>
    </source>
</evidence>
<dbReference type="GO" id="GO:0042277">
    <property type="term" value="F:peptide binding"/>
    <property type="evidence" value="ECO:0007669"/>
    <property type="project" value="TreeGrafter"/>
</dbReference>
<dbReference type="PANTHER" id="PTHR11533">
    <property type="entry name" value="PROTEASE M1 ZINC METALLOPROTEASE"/>
    <property type="match status" value="1"/>
</dbReference>
<dbReference type="GO" id="GO:0008270">
    <property type="term" value="F:zinc ion binding"/>
    <property type="evidence" value="ECO:0007669"/>
    <property type="project" value="TreeGrafter"/>
</dbReference>
<keyword evidence="4" id="KW-1185">Reference proteome</keyword>
<dbReference type="EC" id="3.4.11.15" evidence="3"/>
<accession>A0A401FLR6</accession>
<keyword evidence="3" id="KW-0378">Hydrolase</keyword>
<dbReference type="InterPro" id="IPR050344">
    <property type="entry name" value="Peptidase_M1_aminopeptidases"/>
</dbReference>
<dbReference type="Proteomes" id="UP000286974">
    <property type="component" value="Unassembled WGS sequence"/>
</dbReference>
<protein>
    <submittedName>
        <fullName evidence="3">Lysyl aminopeptidase</fullName>
        <ecNumber evidence="3">3.4.11.15</ecNumber>
    </submittedName>
</protein>
<keyword evidence="3" id="KW-0031">Aminopeptidase</keyword>
<dbReference type="GO" id="GO:0005737">
    <property type="term" value="C:cytoplasm"/>
    <property type="evidence" value="ECO:0007669"/>
    <property type="project" value="TreeGrafter"/>
</dbReference>
<dbReference type="EMBL" id="BEXA01000003">
    <property type="protein sequence ID" value="GAY73329.1"/>
    <property type="molecule type" value="Genomic_DNA"/>
</dbReference>
<reference evidence="3 4" key="1">
    <citation type="submission" date="2017-11" db="EMBL/GenBank/DDBJ databases">
        <title>Draft Genome Sequence of Lactobacillus curieae NBRC 111893 isolated from Koso, a Japanese sugar-Vegetable Fermented Beverage.</title>
        <authorList>
            <person name="Chiou T.Y."/>
            <person name="Oshima K."/>
            <person name="Suda W."/>
            <person name="Hattori M."/>
            <person name="Takahashi T."/>
        </authorList>
    </citation>
    <scope>NUCLEOTIDE SEQUENCE [LARGE SCALE GENOMIC DNA]</scope>
    <source>
        <strain evidence="3 4">NBRC111893</strain>
    </source>
</reference>
<dbReference type="Gene3D" id="2.60.40.1910">
    <property type="match status" value="1"/>
</dbReference>
<dbReference type="Gene3D" id="1.25.50.20">
    <property type="match status" value="1"/>
</dbReference>
<dbReference type="Pfam" id="PF11838">
    <property type="entry name" value="ERAP1_C"/>
    <property type="match status" value="1"/>
</dbReference>
<comment type="similarity">
    <text evidence="1">Belongs to the peptidase M1 family.</text>
</comment>
<dbReference type="GO" id="GO:0005615">
    <property type="term" value="C:extracellular space"/>
    <property type="evidence" value="ECO:0007669"/>
    <property type="project" value="TreeGrafter"/>
</dbReference>
<comment type="caution">
    <text evidence="3">The sequence shown here is derived from an EMBL/GenBank/DDBJ whole genome shotgun (WGS) entry which is preliminary data.</text>
</comment>
<proteinExistence type="inferred from homology"/>
<evidence type="ECO:0000313" key="3">
    <source>
        <dbReference type="EMBL" id="GAY73329.1"/>
    </source>
</evidence>
<dbReference type="GO" id="GO:0070006">
    <property type="term" value="F:metalloaminopeptidase activity"/>
    <property type="evidence" value="ECO:0007669"/>
    <property type="project" value="TreeGrafter"/>
</dbReference>
<evidence type="ECO:0000256" key="1">
    <source>
        <dbReference type="ARBA" id="ARBA00010136"/>
    </source>
</evidence>
<feature type="domain" description="ERAP1-like C-terminal" evidence="2">
    <location>
        <begin position="79"/>
        <end position="390"/>
    </location>
</feature>
<name>A0A401FLR6_9LACO</name>
<gene>
    <name evidence="3" type="ORF">NBRC111893_1475</name>
</gene>
<dbReference type="PANTHER" id="PTHR11533:SF174">
    <property type="entry name" value="PUROMYCIN-SENSITIVE AMINOPEPTIDASE-RELATED"/>
    <property type="match status" value="1"/>
</dbReference>
<evidence type="ECO:0000259" key="2">
    <source>
        <dbReference type="Pfam" id="PF11838"/>
    </source>
</evidence>
<dbReference type="GO" id="GO:0043171">
    <property type="term" value="P:peptide catabolic process"/>
    <property type="evidence" value="ECO:0007669"/>
    <property type="project" value="TreeGrafter"/>
</dbReference>
<keyword evidence="3" id="KW-0645">Protease</keyword>
<dbReference type="AlphaFoldDB" id="A0A401FLR6"/>
<dbReference type="InterPro" id="IPR024571">
    <property type="entry name" value="ERAP1-like_C_dom"/>
</dbReference>
<dbReference type="GO" id="GO:0016020">
    <property type="term" value="C:membrane"/>
    <property type="evidence" value="ECO:0007669"/>
    <property type="project" value="TreeGrafter"/>
</dbReference>
<organism evidence="3 4">
    <name type="scientific">Lentilactobacillus kosonis</name>
    <dbReference type="NCBI Taxonomy" id="2810561"/>
    <lineage>
        <taxon>Bacteria</taxon>
        <taxon>Bacillati</taxon>
        <taxon>Bacillota</taxon>
        <taxon>Bacilli</taxon>
        <taxon>Lactobacillales</taxon>
        <taxon>Lactobacillaceae</taxon>
        <taxon>Lentilactobacillus</taxon>
    </lineage>
</organism>